<dbReference type="EMBL" id="LAZR01060937">
    <property type="protein sequence ID" value="KKK64631.1"/>
    <property type="molecule type" value="Genomic_DNA"/>
</dbReference>
<reference evidence="1" key="1">
    <citation type="journal article" date="2015" name="Nature">
        <title>Complex archaea that bridge the gap between prokaryotes and eukaryotes.</title>
        <authorList>
            <person name="Spang A."/>
            <person name="Saw J.H."/>
            <person name="Jorgensen S.L."/>
            <person name="Zaremba-Niedzwiedzka K."/>
            <person name="Martijn J."/>
            <person name="Lind A.E."/>
            <person name="van Eijk R."/>
            <person name="Schleper C."/>
            <person name="Guy L."/>
            <person name="Ettema T.J."/>
        </authorList>
    </citation>
    <scope>NUCLEOTIDE SEQUENCE</scope>
</reference>
<sequence>MTNKTVTIEKCEGGYVMQWSRPYVPPHSNVFPAHSPLEPTNGTEVHTTLKEVLASAKLHLS</sequence>
<protein>
    <submittedName>
        <fullName evidence="1">Uncharacterized protein</fullName>
    </submittedName>
</protein>
<organism evidence="1">
    <name type="scientific">marine sediment metagenome</name>
    <dbReference type="NCBI Taxonomy" id="412755"/>
    <lineage>
        <taxon>unclassified sequences</taxon>
        <taxon>metagenomes</taxon>
        <taxon>ecological metagenomes</taxon>
    </lineage>
</organism>
<evidence type="ECO:0000313" key="1">
    <source>
        <dbReference type="EMBL" id="KKK64631.1"/>
    </source>
</evidence>
<name>A0A0F8ZXH5_9ZZZZ</name>
<gene>
    <name evidence="1" type="ORF">LCGC14_2982250</name>
</gene>
<proteinExistence type="predicted"/>
<comment type="caution">
    <text evidence="1">The sequence shown here is derived from an EMBL/GenBank/DDBJ whole genome shotgun (WGS) entry which is preliminary data.</text>
</comment>
<accession>A0A0F8ZXH5</accession>
<dbReference type="AlphaFoldDB" id="A0A0F8ZXH5"/>